<gene>
    <name evidence="2" type="ORF">SAMN05216452_0548</name>
</gene>
<protein>
    <submittedName>
        <fullName evidence="2">Enoyl-CoA hydratase/carnithine racemase</fullName>
    </submittedName>
</protein>
<organism evidence="2 3">
    <name type="scientific">Nitratireductor aquibiodomus</name>
    <dbReference type="NCBI Taxonomy" id="204799"/>
    <lineage>
        <taxon>Bacteria</taxon>
        <taxon>Pseudomonadati</taxon>
        <taxon>Pseudomonadota</taxon>
        <taxon>Alphaproteobacteria</taxon>
        <taxon>Hyphomicrobiales</taxon>
        <taxon>Phyllobacteriaceae</taxon>
        <taxon>Nitratireductor</taxon>
    </lineage>
</organism>
<comment type="similarity">
    <text evidence="1">Belongs to the enoyl-CoA hydratase/isomerase family.</text>
</comment>
<reference evidence="3" key="1">
    <citation type="submission" date="2016-10" db="EMBL/GenBank/DDBJ databases">
        <authorList>
            <person name="Varghese N."/>
            <person name="Submissions S."/>
        </authorList>
    </citation>
    <scope>NUCLEOTIDE SEQUENCE [LARGE SCALE GENOMIC DNA]</scope>
    <source>
        <strain evidence="3">ES.061</strain>
    </source>
</reference>
<dbReference type="RefSeq" id="WP_090326517.1">
    <property type="nucleotide sequence ID" value="NZ_FNSL01000001.1"/>
</dbReference>
<dbReference type="GO" id="GO:0008300">
    <property type="term" value="P:isoprenoid catabolic process"/>
    <property type="evidence" value="ECO:0007669"/>
    <property type="project" value="TreeGrafter"/>
</dbReference>
<dbReference type="InterPro" id="IPR001753">
    <property type="entry name" value="Enoyl-CoA_hydra/iso"/>
</dbReference>
<keyword evidence="3" id="KW-1185">Reference proteome</keyword>
<dbReference type="CDD" id="cd06558">
    <property type="entry name" value="crotonase-like"/>
    <property type="match status" value="1"/>
</dbReference>
<proteinExistence type="inferred from homology"/>
<dbReference type="PANTHER" id="PTHR42964:SF1">
    <property type="entry name" value="POLYKETIDE BIOSYNTHESIS ENOYL-COA HYDRATASE PKSH-RELATED"/>
    <property type="match status" value="1"/>
</dbReference>
<dbReference type="Gene3D" id="3.90.226.10">
    <property type="entry name" value="2-enoyl-CoA Hydratase, Chain A, domain 1"/>
    <property type="match status" value="1"/>
</dbReference>
<dbReference type="AlphaFoldDB" id="A0A1H4IUQ9"/>
<sequence length="266" mass="28060">MTVPAHPSEPALRVSCTDGVATIILSRPGKMNAVSQAMWRDLIAAIEKLDADDTARVMILRGAGDNFCAGADISEFETVRRDAETARVYEALNAEAFAAIRNTRLPTVAAISGVCFGGGFGLAAACDLRISTPDALFAVPAARLGLAYPVEAMGDIVATAGAQMARYLTFTGARIDAARARECGFLLEIVPTDVLVSRAQEIATMLAANAPLSIRASKASIAAALSCRAGDVSQAQDLGDITFESADYVEGRLAFRERRSARFQGR</sequence>
<evidence type="ECO:0000313" key="2">
    <source>
        <dbReference type="EMBL" id="SEB37346.1"/>
    </source>
</evidence>
<evidence type="ECO:0000313" key="3">
    <source>
        <dbReference type="Proteomes" id="UP000199064"/>
    </source>
</evidence>
<dbReference type="PANTHER" id="PTHR42964">
    <property type="entry name" value="ENOYL-COA HYDRATASE"/>
    <property type="match status" value="1"/>
</dbReference>
<dbReference type="InterPro" id="IPR029045">
    <property type="entry name" value="ClpP/crotonase-like_dom_sf"/>
</dbReference>
<dbReference type="Gene3D" id="1.10.12.10">
    <property type="entry name" value="Lyase 2-enoyl-coa Hydratase, Chain A, domain 2"/>
    <property type="match status" value="1"/>
</dbReference>
<dbReference type="EMBL" id="FNSL01000001">
    <property type="protein sequence ID" value="SEB37346.1"/>
    <property type="molecule type" value="Genomic_DNA"/>
</dbReference>
<dbReference type="SUPFAM" id="SSF52096">
    <property type="entry name" value="ClpP/crotonase"/>
    <property type="match status" value="1"/>
</dbReference>
<evidence type="ECO:0000256" key="1">
    <source>
        <dbReference type="ARBA" id="ARBA00005254"/>
    </source>
</evidence>
<dbReference type="InterPro" id="IPR014748">
    <property type="entry name" value="Enoyl-CoA_hydra_C"/>
</dbReference>
<accession>A0A1H4IUQ9</accession>
<dbReference type="Pfam" id="PF00378">
    <property type="entry name" value="ECH_1"/>
    <property type="match status" value="1"/>
</dbReference>
<dbReference type="Proteomes" id="UP000199064">
    <property type="component" value="Unassembled WGS sequence"/>
</dbReference>
<name>A0A1H4IUQ9_9HYPH</name>
<dbReference type="GO" id="GO:0003824">
    <property type="term" value="F:catalytic activity"/>
    <property type="evidence" value="ECO:0007669"/>
    <property type="project" value="UniProtKB-ARBA"/>
</dbReference>
<dbReference type="InterPro" id="IPR051683">
    <property type="entry name" value="Enoyl-CoA_Hydratase/Isomerase"/>
</dbReference>